<dbReference type="Proteomes" id="UP000823914">
    <property type="component" value="Unassembled WGS sequence"/>
</dbReference>
<evidence type="ECO:0000256" key="1">
    <source>
        <dbReference type="SAM" id="Coils"/>
    </source>
</evidence>
<gene>
    <name evidence="2" type="ORF">IAA16_09275</name>
</gene>
<sequence length="121" mass="14325">MDSVEYRLSLIETNLERLLTVIEKLEKEVHSSQKIEQQYYTLRDAVKLKYGNTAAYTTISTNYALMPCCNKNYKVMAGKRVWTAPQIKEWLLIEDKDIPKYAEKYGVQLTGRIREKYKKYM</sequence>
<dbReference type="AlphaFoldDB" id="A0A9E2P040"/>
<name>A0A9E2P040_9SPIR</name>
<organism evidence="2 3">
    <name type="scientific">Candidatus Treponema excrementipullorum</name>
    <dbReference type="NCBI Taxonomy" id="2838768"/>
    <lineage>
        <taxon>Bacteria</taxon>
        <taxon>Pseudomonadati</taxon>
        <taxon>Spirochaetota</taxon>
        <taxon>Spirochaetia</taxon>
        <taxon>Spirochaetales</taxon>
        <taxon>Treponemataceae</taxon>
        <taxon>Treponema</taxon>
    </lineage>
</organism>
<dbReference type="EMBL" id="JAHLFV010000213">
    <property type="protein sequence ID" value="MBU3850744.1"/>
    <property type="molecule type" value="Genomic_DNA"/>
</dbReference>
<evidence type="ECO:0000313" key="2">
    <source>
        <dbReference type="EMBL" id="MBU3850744.1"/>
    </source>
</evidence>
<keyword evidence="1" id="KW-0175">Coiled coil</keyword>
<proteinExistence type="predicted"/>
<evidence type="ECO:0000313" key="3">
    <source>
        <dbReference type="Proteomes" id="UP000823914"/>
    </source>
</evidence>
<reference evidence="2" key="2">
    <citation type="submission" date="2021-04" db="EMBL/GenBank/DDBJ databases">
        <authorList>
            <person name="Gilroy R."/>
        </authorList>
    </citation>
    <scope>NUCLEOTIDE SEQUENCE</scope>
    <source>
        <strain evidence="2">Gambia15-2214</strain>
    </source>
</reference>
<feature type="coiled-coil region" evidence="1">
    <location>
        <begin position="8"/>
        <end position="35"/>
    </location>
</feature>
<reference evidence="2" key="1">
    <citation type="journal article" date="2021" name="PeerJ">
        <title>Extensive microbial diversity within the chicken gut microbiome revealed by metagenomics and culture.</title>
        <authorList>
            <person name="Gilroy R."/>
            <person name="Ravi A."/>
            <person name="Getino M."/>
            <person name="Pursley I."/>
            <person name="Horton D.L."/>
            <person name="Alikhan N.F."/>
            <person name="Baker D."/>
            <person name="Gharbi K."/>
            <person name="Hall N."/>
            <person name="Watson M."/>
            <person name="Adriaenssens E.M."/>
            <person name="Foster-Nyarko E."/>
            <person name="Jarju S."/>
            <person name="Secka A."/>
            <person name="Antonio M."/>
            <person name="Oren A."/>
            <person name="Chaudhuri R.R."/>
            <person name="La Ragione R."/>
            <person name="Hildebrand F."/>
            <person name="Pallen M.J."/>
        </authorList>
    </citation>
    <scope>NUCLEOTIDE SEQUENCE</scope>
    <source>
        <strain evidence="2">Gambia15-2214</strain>
    </source>
</reference>
<comment type="caution">
    <text evidence="2">The sequence shown here is derived from an EMBL/GenBank/DDBJ whole genome shotgun (WGS) entry which is preliminary data.</text>
</comment>
<protein>
    <submittedName>
        <fullName evidence="2">Uncharacterized protein</fullName>
    </submittedName>
</protein>
<accession>A0A9E2P040</accession>